<comment type="caution">
    <text evidence="2">The sequence shown here is derived from an EMBL/GenBank/DDBJ whole genome shotgun (WGS) entry which is preliminary data.</text>
</comment>
<evidence type="ECO:0008006" key="4">
    <source>
        <dbReference type="Google" id="ProtNLM"/>
    </source>
</evidence>
<dbReference type="RefSeq" id="WP_061143962.1">
    <property type="nucleotide sequence ID" value="NZ_LNNH01000046.1"/>
</dbReference>
<dbReference type="AlphaFoldDB" id="A0A109MTS4"/>
<dbReference type="EMBL" id="LNNH01000046">
    <property type="protein sequence ID" value="KWW12640.1"/>
    <property type="molecule type" value="Genomic_DNA"/>
</dbReference>
<reference evidence="2 3" key="1">
    <citation type="submission" date="2015-11" db="EMBL/GenBank/DDBJ databases">
        <title>Genome Sequence of Bacillus simplex strain VanAntwerpen2.</title>
        <authorList>
            <person name="Couger M.B."/>
        </authorList>
    </citation>
    <scope>NUCLEOTIDE SEQUENCE [LARGE SCALE GENOMIC DNA]</scope>
    <source>
        <strain evidence="2 3">VanAntwerpen02</strain>
    </source>
</reference>
<protein>
    <recommendedName>
        <fullName evidence="4">Yip1 domain-containing protein</fullName>
    </recommendedName>
</protein>
<keyword evidence="1" id="KW-0812">Transmembrane</keyword>
<keyword evidence="1" id="KW-0472">Membrane</keyword>
<feature type="transmembrane region" description="Helical" evidence="1">
    <location>
        <begin position="75"/>
        <end position="101"/>
    </location>
</feature>
<sequence length="220" mass="25313">MVYQVRLLKGIFEPDRSRYQLQNAEAITRLGSKLLLLYFLSLIVFAIGGYFGIGSETFSKQITTMSMNEFEAGKLLIMGGNMIAGLLYPSLYIFLASLYFWMIGDVPYIKVVIVQMILFCLQLLEKVLLIPMFILLHVGNDGNPFSLGVISQHFLSNDYFIHVFSEITIFQLLIISLQYFYIKGFSERNHYLIFLLVALFYLVTWFAKAFLAYIHVGVFV</sequence>
<name>A0A109MTS4_9BACI</name>
<accession>A0A109MTS4</accession>
<feature type="transmembrane region" description="Helical" evidence="1">
    <location>
        <begin position="159"/>
        <end position="180"/>
    </location>
</feature>
<feature type="transmembrane region" description="Helical" evidence="1">
    <location>
        <begin position="192"/>
        <end position="214"/>
    </location>
</feature>
<evidence type="ECO:0000313" key="3">
    <source>
        <dbReference type="Proteomes" id="UP000064189"/>
    </source>
</evidence>
<keyword evidence="3" id="KW-1185">Reference proteome</keyword>
<keyword evidence="1" id="KW-1133">Transmembrane helix</keyword>
<evidence type="ECO:0000256" key="1">
    <source>
        <dbReference type="SAM" id="Phobius"/>
    </source>
</evidence>
<proteinExistence type="predicted"/>
<dbReference type="Proteomes" id="UP000064189">
    <property type="component" value="Unassembled WGS sequence"/>
</dbReference>
<feature type="transmembrane region" description="Helical" evidence="1">
    <location>
        <begin position="113"/>
        <end position="139"/>
    </location>
</feature>
<feature type="transmembrane region" description="Helical" evidence="1">
    <location>
        <begin position="35"/>
        <end position="55"/>
    </location>
</feature>
<evidence type="ECO:0000313" key="2">
    <source>
        <dbReference type="EMBL" id="KWW12640.1"/>
    </source>
</evidence>
<gene>
    <name evidence="2" type="ORF">AS888_09810</name>
</gene>
<organism evidence="2 3">
    <name type="scientific">Peribacillus simplex</name>
    <dbReference type="NCBI Taxonomy" id="1478"/>
    <lineage>
        <taxon>Bacteria</taxon>
        <taxon>Bacillati</taxon>
        <taxon>Bacillota</taxon>
        <taxon>Bacilli</taxon>
        <taxon>Bacillales</taxon>
        <taxon>Bacillaceae</taxon>
        <taxon>Peribacillus</taxon>
    </lineage>
</organism>